<dbReference type="PANTHER" id="PTHR30055">
    <property type="entry name" value="HTH-TYPE TRANSCRIPTIONAL REGULATOR RUTR"/>
    <property type="match status" value="1"/>
</dbReference>
<dbReference type="InterPro" id="IPR001647">
    <property type="entry name" value="HTH_TetR"/>
</dbReference>
<dbReference type="Proteomes" id="UP000291189">
    <property type="component" value="Unassembled WGS sequence"/>
</dbReference>
<protein>
    <submittedName>
        <fullName evidence="7">TetR/AcrR family transcriptional regulator</fullName>
    </submittedName>
</protein>
<sequence>MSACTGAVSRSMDQQVGSTRRPYRKTRRADDERRTRARIVDAAETLHGSVGPAHASIAAVARTAGVTRATVYRHFPDDESLFQACSAQWLARQRRPDPDRWTVHPDAEERLTAGLTDVYRYYREGAAMLRLVIRDAEVVPEAVRAARLGAERAWVETMLEPFPGRSRVRRTAVTHAVSFATWQSLCVDGGLSDRSAVALMTAMVREAGLRP</sequence>
<feature type="DNA-binding region" description="H-T-H motif" evidence="4">
    <location>
        <begin position="56"/>
        <end position="75"/>
    </location>
</feature>
<dbReference type="GO" id="GO:0000976">
    <property type="term" value="F:transcription cis-regulatory region binding"/>
    <property type="evidence" value="ECO:0007669"/>
    <property type="project" value="TreeGrafter"/>
</dbReference>
<evidence type="ECO:0000256" key="5">
    <source>
        <dbReference type="SAM" id="MobiDB-lite"/>
    </source>
</evidence>
<keyword evidence="1" id="KW-0805">Transcription regulation</keyword>
<gene>
    <name evidence="7" type="ORF">ETU37_12950</name>
</gene>
<dbReference type="GO" id="GO:0003700">
    <property type="term" value="F:DNA-binding transcription factor activity"/>
    <property type="evidence" value="ECO:0007669"/>
    <property type="project" value="TreeGrafter"/>
</dbReference>
<dbReference type="PROSITE" id="PS50977">
    <property type="entry name" value="HTH_TETR_2"/>
    <property type="match status" value="1"/>
</dbReference>
<dbReference type="Pfam" id="PF00440">
    <property type="entry name" value="TetR_N"/>
    <property type="match status" value="1"/>
</dbReference>
<keyword evidence="8" id="KW-1185">Reference proteome</keyword>
<reference evidence="7 8" key="1">
    <citation type="submission" date="2019-01" db="EMBL/GenBank/DDBJ databases">
        <title>Nocardioides guangzhouensis sp. nov., an actinobacterium isolated from soil.</title>
        <authorList>
            <person name="Fu Y."/>
            <person name="Cai Y."/>
            <person name="Lin Z."/>
            <person name="Chen P."/>
        </authorList>
    </citation>
    <scope>NUCLEOTIDE SEQUENCE [LARGE SCALE GENOMIC DNA]</scope>
    <source>
        <strain evidence="7 8">NBRC 105384</strain>
    </source>
</reference>
<dbReference type="InterPro" id="IPR050109">
    <property type="entry name" value="HTH-type_TetR-like_transc_reg"/>
</dbReference>
<feature type="domain" description="HTH tetR-type" evidence="6">
    <location>
        <begin position="33"/>
        <end position="93"/>
    </location>
</feature>
<evidence type="ECO:0000313" key="7">
    <source>
        <dbReference type="EMBL" id="RYU11475.1"/>
    </source>
</evidence>
<dbReference type="EMBL" id="SDPU01000023">
    <property type="protein sequence ID" value="RYU11475.1"/>
    <property type="molecule type" value="Genomic_DNA"/>
</dbReference>
<evidence type="ECO:0000256" key="1">
    <source>
        <dbReference type="ARBA" id="ARBA00023015"/>
    </source>
</evidence>
<comment type="caution">
    <text evidence="7">The sequence shown here is derived from an EMBL/GenBank/DDBJ whole genome shotgun (WGS) entry which is preliminary data.</text>
</comment>
<evidence type="ECO:0000256" key="2">
    <source>
        <dbReference type="ARBA" id="ARBA00023125"/>
    </source>
</evidence>
<organism evidence="7 8">
    <name type="scientific">Nocardioides iriomotensis</name>
    <dbReference type="NCBI Taxonomy" id="715784"/>
    <lineage>
        <taxon>Bacteria</taxon>
        <taxon>Bacillati</taxon>
        <taxon>Actinomycetota</taxon>
        <taxon>Actinomycetes</taxon>
        <taxon>Propionibacteriales</taxon>
        <taxon>Nocardioidaceae</taxon>
        <taxon>Nocardioides</taxon>
    </lineage>
</organism>
<name>A0A4Q5J298_9ACTN</name>
<proteinExistence type="predicted"/>
<evidence type="ECO:0000256" key="3">
    <source>
        <dbReference type="ARBA" id="ARBA00023163"/>
    </source>
</evidence>
<evidence type="ECO:0000256" key="4">
    <source>
        <dbReference type="PROSITE-ProRule" id="PRU00335"/>
    </source>
</evidence>
<dbReference type="AlphaFoldDB" id="A0A4Q5J298"/>
<evidence type="ECO:0000313" key="8">
    <source>
        <dbReference type="Proteomes" id="UP000291189"/>
    </source>
</evidence>
<keyword evidence="2 4" id="KW-0238">DNA-binding</keyword>
<accession>A0A4Q5J298</accession>
<dbReference type="PANTHER" id="PTHR30055:SF234">
    <property type="entry name" value="HTH-TYPE TRANSCRIPTIONAL REGULATOR BETI"/>
    <property type="match status" value="1"/>
</dbReference>
<dbReference type="Gene3D" id="1.10.357.10">
    <property type="entry name" value="Tetracycline Repressor, domain 2"/>
    <property type="match status" value="1"/>
</dbReference>
<dbReference type="SUPFAM" id="SSF46689">
    <property type="entry name" value="Homeodomain-like"/>
    <property type="match status" value="1"/>
</dbReference>
<keyword evidence="3" id="KW-0804">Transcription</keyword>
<dbReference type="PRINTS" id="PR00455">
    <property type="entry name" value="HTHTETR"/>
</dbReference>
<feature type="region of interest" description="Disordered" evidence="5">
    <location>
        <begin position="1"/>
        <end position="34"/>
    </location>
</feature>
<evidence type="ECO:0000259" key="6">
    <source>
        <dbReference type="PROSITE" id="PS50977"/>
    </source>
</evidence>
<dbReference type="InterPro" id="IPR009057">
    <property type="entry name" value="Homeodomain-like_sf"/>
</dbReference>
<dbReference type="OrthoDB" id="6077212at2"/>